<keyword evidence="2" id="KW-1185">Reference proteome</keyword>
<dbReference type="AlphaFoldDB" id="A0A9D4YF63"/>
<gene>
    <name evidence="1" type="ORF">KIW84_024271</name>
</gene>
<organism evidence="1 2">
    <name type="scientific">Pisum sativum</name>
    <name type="common">Garden pea</name>
    <name type="synonym">Lathyrus oleraceus</name>
    <dbReference type="NCBI Taxonomy" id="3888"/>
    <lineage>
        <taxon>Eukaryota</taxon>
        <taxon>Viridiplantae</taxon>
        <taxon>Streptophyta</taxon>
        <taxon>Embryophyta</taxon>
        <taxon>Tracheophyta</taxon>
        <taxon>Spermatophyta</taxon>
        <taxon>Magnoliopsida</taxon>
        <taxon>eudicotyledons</taxon>
        <taxon>Gunneridae</taxon>
        <taxon>Pentapetalae</taxon>
        <taxon>rosids</taxon>
        <taxon>fabids</taxon>
        <taxon>Fabales</taxon>
        <taxon>Fabaceae</taxon>
        <taxon>Papilionoideae</taxon>
        <taxon>50 kb inversion clade</taxon>
        <taxon>NPAAA clade</taxon>
        <taxon>Hologalegina</taxon>
        <taxon>IRL clade</taxon>
        <taxon>Fabeae</taxon>
        <taxon>Lathyrus</taxon>
    </lineage>
</organism>
<dbReference type="EMBL" id="JAMSHJ010000002">
    <property type="protein sequence ID" value="KAI5438467.1"/>
    <property type="molecule type" value="Genomic_DNA"/>
</dbReference>
<dbReference type="Gramene" id="Psat02G0427100-T1">
    <property type="protein sequence ID" value="KAI5438467.1"/>
    <property type="gene ID" value="KIW84_024271"/>
</dbReference>
<accession>A0A9D4YF63</accession>
<dbReference type="InterPro" id="IPR016024">
    <property type="entry name" value="ARM-type_fold"/>
</dbReference>
<dbReference type="SUPFAM" id="SSF48371">
    <property type="entry name" value="ARM repeat"/>
    <property type="match status" value="1"/>
</dbReference>
<protein>
    <submittedName>
        <fullName evidence="1">Uncharacterized protein</fullName>
    </submittedName>
</protein>
<proteinExistence type="predicted"/>
<name>A0A9D4YF63_PEA</name>
<evidence type="ECO:0000313" key="1">
    <source>
        <dbReference type="EMBL" id="KAI5438467.1"/>
    </source>
</evidence>
<reference evidence="1 2" key="1">
    <citation type="journal article" date="2022" name="Nat. Genet.">
        <title>Improved pea reference genome and pan-genome highlight genomic features and evolutionary characteristics.</title>
        <authorList>
            <person name="Yang T."/>
            <person name="Liu R."/>
            <person name="Luo Y."/>
            <person name="Hu S."/>
            <person name="Wang D."/>
            <person name="Wang C."/>
            <person name="Pandey M.K."/>
            <person name="Ge S."/>
            <person name="Xu Q."/>
            <person name="Li N."/>
            <person name="Li G."/>
            <person name="Huang Y."/>
            <person name="Saxena R.K."/>
            <person name="Ji Y."/>
            <person name="Li M."/>
            <person name="Yan X."/>
            <person name="He Y."/>
            <person name="Liu Y."/>
            <person name="Wang X."/>
            <person name="Xiang C."/>
            <person name="Varshney R.K."/>
            <person name="Ding H."/>
            <person name="Gao S."/>
            <person name="Zong X."/>
        </authorList>
    </citation>
    <scope>NUCLEOTIDE SEQUENCE [LARGE SCALE GENOMIC DNA]</scope>
    <source>
        <strain evidence="1 2">cv. Zhongwan 6</strain>
    </source>
</reference>
<comment type="caution">
    <text evidence="1">The sequence shown here is derived from an EMBL/GenBank/DDBJ whole genome shotgun (WGS) entry which is preliminary data.</text>
</comment>
<dbReference type="Proteomes" id="UP001058974">
    <property type="component" value="Chromosome 2"/>
</dbReference>
<evidence type="ECO:0000313" key="2">
    <source>
        <dbReference type="Proteomes" id="UP001058974"/>
    </source>
</evidence>
<sequence length="143" mass="16182">MSWEALQPLEFHLFDHASNRLGLGLKNHEESLNMKLQTSLGKYGEEYIVSTTPIFENLIGKVIMGILNSPVKACHYVAVELLGRLIINPDNKAFLLSFFPHIHKCLIDLINLPIIDARAAAIGSLYNFDEVNMDYRLKIASER</sequence>